<keyword evidence="5" id="KW-0375">Hydrogen ion transport</keyword>
<protein>
    <recommendedName>
        <fullName evidence="11">ATP synthase subunit d, mitochondrial</fullName>
    </recommendedName>
</protein>
<evidence type="ECO:0000256" key="3">
    <source>
        <dbReference type="ARBA" id="ARBA00022448"/>
    </source>
</evidence>
<keyword evidence="8" id="KW-0496">Mitochondrion</keyword>
<evidence type="ECO:0000313" key="10">
    <source>
        <dbReference type="EMBL" id="CAD8221245.1"/>
    </source>
</evidence>
<dbReference type="EMBL" id="HBDX01002300">
    <property type="protein sequence ID" value="CAD8221245.1"/>
    <property type="molecule type" value="Transcribed_RNA"/>
</dbReference>
<dbReference type="Pfam" id="PF05873">
    <property type="entry name" value="Mt_ATP-synt_D"/>
    <property type="match status" value="1"/>
</dbReference>
<sequence length="181" mass="20227">MLRALARREVGAFARAARRTYAGDAAAPATGSWDAIKTEALSDASHKELMALQKAVADMRDAVARAAYKGPEPDFAAMRKDTKMPEIVDEFEKAYKGVTKPDAKSPEIEALRSSFVEIEAEAKAHAEHATKRIAELDLELKAIEEQRSKLGSITMDEYFQTNPELKKKIDDRIKNDQWFEV</sequence>
<proteinExistence type="inferred from homology"/>
<gene>
    <name evidence="10" type="ORF">OLUC0939_LOCUS1965</name>
</gene>
<dbReference type="GO" id="GO:0015986">
    <property type="term" value="P:proton motive force-driven ATP synthesis"/>
    <property type="evidence" value="ECO:0007669"/>
    <property type="project" value="InterPro"/>
</dbReference>
<keyword evidence="9" id="KW-0472">Membrane</keyword>
<evidence type="ECO:0000256" key="1">
    <source>
        <dbReference type="ARBA" id="ARBA00004273"/>
    </source>
</evidence>
<evidence type="ECO:0000256" key="5">
    <source>
        <dbReference type="ARBA" id="ARBA00022781"/>
    </source>
</evidence>
<reference evidence="10" key="1">
    <citation type="submission" date="2021-01" db="EMBL/GenBank/DDBJ databases">
        <authorList>
            <person name="Corre E."/>
            <person name="Pelletier E."/>
            <person name="Niang G."/>
            <person name="Scheremetjew M."/>
            <person name="Finn R."/>
            <person name="Kale V."/>
            <person name="Holt S."/>
            <person name="Cochrane G."/>
            <person name="Meng A."/>
            <person name="Brown T."/>
            <person name="Cohen L."/>
        </authorList>
    </citation>
    <scope>NUCLEOTIDE SEQUENCE</scope>
    <source>
        <strain evidence="10">Clade-A-BCC118000</strain>
    </source>
</reference>
<dbReference type="Gene3D" id="6.10.280.70">
    <property type="match status" value="1"/>
</dbReference>
<comment type="similarity">
    <text evidence="2">Belongs to the ATPase d subunit family.</text>
</comment>
<comment type="subcellular location">
    <subcellularLocation>
        <location evidence="1">Mitochondrion inner membrane</location>
    </subcellularLocation>
</comment>
<dbReference type="GO" id="GO:0015078">
    <property type="term" value="F:proton transmembrane transporter activity"/>
    <property type="evidence" value="ECO:0007669"/>
    <property type="project" value="InterPro"/>
</dbReference>
<keyword evidence="7" id="KW-0406">Ion transport</keyword>
<keyword evidence="6" id="KW-0999">Mitochondrion inner membrane</keyword>
<evidence type="ECO:0008006" key="11">
    <source>
        <dbReference type="Google" id="ProtNLM"/>
    </source>
</evidence>
<dbReference type="SUPFAM" id="SSF161065">
    <property type="entry name" value="ATP synthase D chain-like"/>
    <property type="match status" value="1"/>
</dbReference>
<organism evidence="10">
    <name type="scientific">Ostreococcus sp. 'lucimarinus'</name>
    <dbReference type="NCBI Taxonomy" id="242159"/>
    <lineage>
        <taxon>Eukaryota</taxon>
        <taxon>Viridiplantae</taxon>
        <taxon>Chlorophyta</taxon>
        <taxon>Mamiellophyceae</taxon>
        <taxon>Mamiellales</taxon>
        <taxon>Bathycoccaceae</taxon>
        <taxon>Ostreococcus</taxon>
    </lineage>
</organism>
<evidence type="ECO:0000256" key="9">
    <source>
        <dbReference type="ARBA" id="ARBA00023136"/>
    </source>
</evidence>
<evidence type="ECO:0000256" key="4">
    <source>
        <dbReference type="ARBA" id="ARBA00022547"/>
    </source>
</evidence>
<name>A0A7R9T0V0_9CHLO</name>
<evidence type="ECO:0000256" key="2">
    <source>
        <dbReference type="ARBA" id="ARBA00006842"/>
    </source>
</evidence>
<dbReference type="GO" id="GO:0005743">
    <property type="term" value="C:mitochondrial inner membrane"/>
    <property type="evidence" value="ECO:0007669"/>
    <property type="project" value="UniProtKB-SubCell"/>
</dbReference>
<dbReference type="InterPro" id="IPR036228">
    <property type="entry name" value="ATP_synth_F0_dsu_sf_mt"/>
</dbReference>
<evidence type="ECO:0000256" key="7">
    <source>
        <dbReference type="ARBA" id="ARBA00023065"/>
    </source>
</evidence>
<evidence type="ECO:0000256" key="6">
    <source>
        <dbReference type="ARBA" id="ARBA00022792"/>
    </source>
</evidence>
<evidence type="ECO:0000256" key="8">
    <source>
        <dbReference type="ARBA" id="ARBA00023128"/>
    </source>
</evidence>
<dbReference type="GO" id="GO:0045259">
    <property type="term" value="C:proton-transporting ATP synthase complex"/>
    <property type="evidence" value="ECO:0007669"/>
    <property type="project" value="UniProtKB-KW"/>
</dbReference>
<accession>A0A7R9T0V0</accession>
<keyword evidence="4" id="KW-0138">CF(0)</keyword>
<keyword evidence="3" id="KW-0813">Transport</keyword>
<dbReference type="InterPro" id="IPR008689">
    <property type="entry name" value="ATP_synth_F0_dsu_mt"/>
</dbReference>
<dbReference type="PANTHER" id="PTHR12700">
    <property type="entry name" value="ATP SYNTHASE SUBUNIT D, MITOCHONDRIAL"/>
    <property type="match status" value="1"/>
</dbReference>
<dbReference type="AlphaFoldDB" id="A0A7R9T0V0"/>